<dbReference type="EMBL" id="CP119313">
    <property type="protein sequence ID" value="WEK19960.1"/>
    <property type="molecule type" value="Genomic_DNA"/>
</dbReference>
<reference evidence="2" key="1">
    <citation type="submission" date="2023-03" db="EMBL/GenBank/DDBJ databases">
        <title>Andean soil-derived lignocellulolytic bacterial consortium as a source of novel taxa and putative plastic-active enzymes.</title>
        <authorList>
            <person name="Diaz-Garcia L."/>
            <person name="Chuvochina M."/>
            <person name="Feuerriegel G."/>
            <person name="Bunk B."/>
            <person name="Sproer C."/>
            <person name="Streit W.R."/>
            <person name="Rodriguez L.M."/>
            <person name="Overmann J."/>
            <person name="Jimenez D.J."/>
        </authorList>
    </citation>
    <scope>NUCLEOTIDE SEQUENCE</scope>
    <source>
        <strain evidence="2">MAG 3858</strain>
    </source>
</reference>
<dbReference type="SUPFAM" id="SSF53067">
    <property type="entry name" value="Actin-like ATPase domain"/>
    <property type="match status" value="1"/>
</dbReference>
<dbReference type="CDD" id="cd23763">
    <property type="entry name" value="ASKHA_ATPase_ROK"/>
    <property type="match status" value="1"/>
</dbReference>
<dbReference type="Proteomes" id="UP001214530">
    <property type="component" value="Chromosome"/>
</dbReference>
<accession>A0AAJ5WAC7</accession>
<dbReference type="Pfam" id="PF00480">
    <property type="entry name" value="ROK"/>
    <property type="match status" value="2"/>
</dbReference>
<sequence length="304" mass="33293">MNDSIILGVDIGGSHITAALVDMQSRTILPESMVREAIDAYSTATDIIAQWSKIMKASFSISNTSMGKIGIAMPGPFDYAKGICLIKGQEKYEALYGLNIKEMLAEKLEISPNDILLMNDAACFLQGEVFSGAATECRNVIGLTLGTGLGSASYHGEVAEDADLWKMPFKDTYAEEYLSTRWFVKRYYELTAIEVSNVKELAACISEDTSAKVVFDEFGRNLGDFLNRFIEQEKAELIVIGGNIAKAFDLFIDELLKVVAVKFPEVDVKLADLGEQAPLLGSASLWFDYPLGNGNNGLLYSELN</sequence>
<evidence type="ECO:0000313" key="2">
    <source>
        <dbReference type="EMBL" id="WEK19960.1"/>
    </source>
</evidence>
<dbReference type="AlphaFoldDB" id="A0AAJ5WAC7"/>
<evidence type="ECO:0000313" key="3">
    <source>
        <dbReference type="Proteomes" id="UP001214530"/>
    </source>
</evidence>
<dbReference type="PANTHER" id="PTHR18964">
    <property type="entry name" value="ROK (REPRESSOR, ORF, KINASE) FAMILY"/>
    <property type="match status" value="1"/>
</dbReference>
<name>A0AAJ5WAC7_9SPHI</name>
<dbReference type="PANTHER" id="PTHR18964:SF149">
    <property type="entry name" value="BIFUNCTIONAL UDP-N-ACETYLGLUCOSAMINE 2-EPIMERASE_N-ACETYLMANNOSAMINE KINASE"/>
    <property type="match status" value="1"/>
</dbReference>
<comment type="similarity">
    <text evidence="1">Belongs to the ROK (NagC/XylR) family.</text>
</comment>
<dbReference type="InterPro" id="IPR043129">
    <property type="entry name" value="ATPase_NBD"/>
</dbReference>
<gene>
    <name evidence="2" type="ORF">P0Y49_02180</name>
</gene>
<dbReference type="Gene3D" id="3.30.420.40">
    <property type="match status" value="2"/>
</dbReference>
<proteinExistence type="inferred from homology"/>
<dbReference type="InterPro" id="IPR000600">
    <property type="entry name" value="ROK"/>
</dbReference>
<organism evidence="2 3">
    <name type="scientific">Candidatus Pedobacter colombiensis</name>
    <dbReference type="NCBI Taxonomy" id="3121371"/>
    <lineage>
        <taxon>Bacteria</taxon>
        <taxon>Pseudomonadati</taxon>
        <taxon>Bacteroidota</taxon>
        <taxon>Sphingobacteriia</taxon>
        <taxon>Sphingobacteriales</taxon>
        <taxon>Sphingobacteriaceae</taxon>
        <taxon>Pedobacter</taxon>
    </lineage>
</organism>
<evidence type="ECO:0000256" key="1">
    <source>
        <dbReference type="ARBA" id="ARBA00006479"/>
    </source>
</evidence>
<protein>
    <submittedName>
        <fullName evidence="2">ROK family protein</fullName>
    </submittedName>
</protein>